<reference evidence="1 2" key="1">
    <citation type="submission" date="2024-09" db="EMBL/GenBank/DDBJ databases">
        <authorList>
            <person name="Sun Q."/>
            <person name="Mori K."/>
        </authorList>
    </citation>
    <scope>NUCLEOTIDE SEQUENCE [LARGE SCALE GENOMIC DNA]</scope>
    <source>
        <strain evidence="1 2">CECT 8064</strain>
    </source>
</reference>
<evidence type="ECO:0000313" key="1">
    <source>
        <dbReference type="EMBL" id="MFB9137787.1"/>
    </source>
</evidence>
<feature type="non-terminal residue" evidence="1">
    <location>
        <position position="1"/>
    </location>
</feature>
<organism evidence="1 2">
    <name type="scientific">Vibrio olivae</name>
    <dbReference type="NCBI Taxonomy" id="1243002"/>
    <lineage>
        <taxon>Bacteria</taxon>
        <taxon>Pseudomonadati</taxon>
        <taxon>Pseudomonadota</taxon>
        <taxon>Gammaproteobacteria</taxon>
        <taxon>Vibrionales</taxon>
        <taxon>Vibrionaceae</taxon>
        <taxon>Vibrio</taxon>
    </lineage>
</organism>
<sequence>GCAYFCYRHVLRDSHEDINYQLISLKAWAEGEIRIALSDIIKYKHKASKVPRIKDMFVKKGESIYTCIDKNLDSDSRRRMANKSRKLDRVRILSKIIFRARTRNVHHIYKVTKRKTVKFNVAYLLNELNKKLIGIGMREISQSTIYRYISMFLDMCKKSISDLYDEVKKNNGVVNTKDRKNVTIGCLRLLYKGKYMHILISTEYIRDVFLGEKSSEMSKAG</sequence>
<keyword evidence="2" id="KW-1185">Reference proteome</keyword>
<proteinExistence type="predicted"/>
<dbReference type="RefSeq" id="WP_390198058.1">
    <property type="nucleotide sequence ID" value="NZ_JBHMEP010000021.1"/>
</dbReference>
<name>A0ABV5HVP3_9VIBR</name>
<accession>A0ABV5HVP3</accession>
<comment type="caution">
    <text evidence="1">The sequence shown here is derived from an EMBL/GenBank/DDBJ whole genome shotgun (WGS) entry which is preliminary data.</text>
</comment>
<evidence type="ECO:0008006" key="3">
    <source>
        <dbReference type="Google" id="ProtNLM"/>
    </source>
</evidence>
<dbReference type="Proteomes" id="UP001589645">
    <property type="component" value="Unassembled WGS sequence"/>
</dbReference>
<protein>
    <recommendedName>
        <fullName evidence="3">Transposase</fullName>
    </recommendedName>
</protein>
<dbReference type="EMBL" id="JBHMEP010000021">
    <property type="protein sequence ID" value="MFB9137787.1"/>
    <property type="molecule type" value="Genomic_DNA"/>
</dbReference>
<gene>
    <name evidence="1" type="ORF">ACFFUV_22830</name>
</gene>
<evidence type="ECO:0000313" key="2">
    <source>
        <dbReference type="Proteomes" id="UP001589645"/>
    </source>
</evidence>